<dbReference type="Proteomes" id="UP000199208">
    <property type="component" value="Unassembled WGS sequence"/>
</dbReference>
<dbReference type="SUPFAM" id="SSF54862">
    <property type="entry name" value="4Fe-4S ferredoxins"/>
    <property type="match status" value="1"/>
</dbReference>
<proteinExistence type="predicted"/>
<keyword evidence="2" id="KW-1185">Reference proteome</keyword>
<dbReference type="EMBL" id="FMWL01000007">
    <property type="protein sequence ID" value="SCZ79482.1"/>
    <property type="molecule type" value="Genomic_DNA"/>
</dbReference>
<dbReference type="OrthoDB" id="9815745at2"/>
<dbReference type="RefSeq" id="WP_092590658.1">
    <property type="nucleotide sequence ID" value="NZ_FMWL01000007.1"/>
</dbReference>
<sequence length="255" mass="28447">MRANDILENSIEQKIIDSLNELNRPDLFRSPVVAFSSAEDERYSKLKEIIGDWHLNPTELLPDAKSVISYFVPFTKEVAMEPNTVEHGSFLWSEAYQEINRHFDKMNQAVADYLTMLGYSTKTIQATHTYDPKDLKSMWSHRSAAAIAGLGAFGLNRLLITEKGSAGRFCTVITSAPLQANSKPLDNKCLYVKNGSCSLCLKICPVQALETESFKKFDCQDELNKNESLMTASTPLEIADTCGKCISVCPVAYIE</sequence>
<name>A0A1G5RZF0_9FIRM</name>
<gene>
    <name evidence="1" type="ORF">SAMN03080599_01793</name>
</gene>
<accession>A0A1G5RZF0</accession>
<organism evidence="1 2">
    <name type="scientific">Acidaminobacter hydrogenoformans DSM 2784</name>
    <dbReference type="NCBI Taxonomy" id="1120920"/>
    <lineage>
        <taxon>Bacteria</taxon>
        <taxon>Bacillati</taxon>
        <taxon>Bacillota</taxon>
        <taxon>Clostridia</taxon>
        <taxon>Peptostreptococcales</taxon>
        <taxon>Acidaminobacteraceae</taxon>
        <taxon>Acidaminobacter</taxon>
    </lineage>
</organism>
<evidence type="ECO:0000313" key="1">
    <source>
        <dbReference type="EMBL" id="SCZ79482.1"/>
    </source>
</evidence>
<reference evidence="1 2" key="1">
    <citation type="submission" date="2016-10" db="EMBL/GenBank/DDBJ databases">
        <authorList>
            <person name="de Groot N.N."/>
        </authorList>
    </citation>
    <scope>NUCLEOTIDE SEQUENCE [LARGE SCALE GENOMIC DNA]</scope>
    <source>
        <strain evidence="1 2">DSM 2784</strain>
    </source>
</reference>
<evidence type="ECO:0000313" key="2">
    <source>
        <dbReference type="Proteomes" id="UP000199208"/>
    </source>
</evidence>
<protein>
    <submittedName>
        <fullName evidence="1">Epoxyqueuosine reductase QueG (Queuosine biosynthesis)</fullName>
    </submittedName>
</protein>
<dbReference type="AlphaFoldDB" id="A0A1G5RZF0"/>
<dbReference type="PANTHER" id="PTHR42827:SF1">
    <property type="entry name" value="IRON-SULFUR CLUSTER-BINDING PROTEIN"/>
    <property type="match status" value="1"/>
</dbReference>
<dbReference type="STRING" id="1120920.SAMN03080599_01793"/>
<dbReference type="PANTHER" id="PTHR42827">
    <property type="entry name" value="IRON-SULFUR CLUSTER-BINDING PROTEIN-RELATED"/>
    <property type="match status" value="1"/>
</dbReference>